<dbReference type="OrthoDB" id="5856676at2759"/>
<dbReference type="InterPro" id="IPR055119">
    <property type="entry name" value="Mig18_Fn1"/>
</dbReference>
<name>A0A0N4VBP0_ENTVE</name>
<dbReference type="Proteomes" id="UP000274131">
    <property type="component" value="Unassembled WGS sequence"/>
</dbReference>
<sequence length="166" mass="18394">MAGTGTKNRRYETVPQNTYDSNGSPIPNQLYKRIESDGSVVYDCQDISGVIRKNKEEYRRPNNHFIYVCDNGVETVKACVGSPRINGTIIPVNEILTVEGFWYNCTSQGKDGKAVYTEEDACNINGKLHHIGDVISAGITTFRCDSTNYNMTLSSVIMHSEVSSTP</sequence>
<reference evidence="3 4" key="2">
    <citation type="submission" date="2018-10" db="EMBL/GenBank/DDBJ databases">
        <authorList>
            <consortium name="Pathogen Informatics"/>
        </authorList>
    </citation>
    <scope>NUCLEOTIDE SEQUENCE [LARGE SCALE GENOMIC DNA]</scope>
</reference>
<reference evidence="5" key="1">
    <citation type="submission" date="2017-02" db="UniProtKB">
        <authorList>
            <consortium name="WormBaseParasite"/>
        </authorList>
    </citation>
    <scope>IDENTIFICATION</scope>
</reference>
<feature type="compositionally biased region" description="Polar residues" evidence="1">
    <location>
        <begin position="14"/>
        <end position="25"/>
    </location>
</feature>
<dbReference type="EMBL" id="UXUI01008922">
    <property type="protein sequence ID" value="VDD92687.1"/>
    <property type="molecule type" value="Genomic_DNA"/>
</dbReference>
<protein>
    <submittedName>
        <fullName evidence="5">Sushi domain-containing protein</fullName>
    </submittedName>
</protein>
<gene>
    <name evidence="3" type="ORF">EVEC_LOCUS7438</name>
</gene>
<feature type="region of interest" description="Disordered" evidence="1">
    <location>
        <begin position="1"/>
        <end position="25"/>
    </location>
</feature>
<evidence type="ECO:0000259" key="2">
    <source>
        <dbReference type="Pfam" id="PF23003"/>
    </source>
</evidence>
<organism evidence="5">
    <name type="scientific">Enterobius vermicularis</name>
    <name type="common">Human pinworm</name>
    <dbReference type="NCBI Taxonomy" id="51028"/>
    <lineage>
        <taxon>Eukaryota</taxon>
        <taxon>Metazoa</taxon>
        <taxon>Ecdysozoa</taxon>
        <taxon>Nematoda</taxon>
        <taxon>Chromadorea</taxon>
        <taxon>Rhabditida</taxon>
        <taxon>Spirurina</taxon>
        <taxon>Oxyuridomorpha</taxon>
        <taxon>Oxyuroidea</taxon>
        <taxon>Oxyuridae</taxon>
        <taxon>Enterobius</taxon>
    </lineage>
</organism>
<evidence type="ECO:0000313" key="5">
    <source>
        <dbReference type="WBParaSite" id="EVEC_0000795401-mRNA-1"/>
    </source>
</evidence>
<feature type="domain" description="Abnormal cell migration protein 18-like fibronectin type I" evidence="2">
    <location>
        <begin position="78"/>
        <end position="147"/>
    </location>
</feature>
<accession>A0A0N4VBP0</accession>
<proteinExistence type="predicted"/>
<evidence type="ECO:0000313" key="3">
    <source>
        <dbReference type="EMBL" id="VDD92687.1"/>
    </source>
</evidence>
<dbReference type="STRING" id="51028.A0A0N4VBP0"/>
<evidence type="ECO:0000313" key="4">
    <source>
        <dbReference type="Proteomes" id="UP000274131"/>
    </source>
</evidence>
<keyword evidence="4" id="KW-1185">Reference proteome</keyword>
<evidence type="ECO:0000256" key="1">
    <source>
        <dbReference type="SAM" id="MobiDB-lite"/>
    </source>
</evidence>
<dbReference type="AlphaFoldDB" id="A0A0N4VBP0"/>
<dbReference type="Pfam" id="PF23003">
    <property type="entry name" value="Fn1_2"/>
    <property type="match status" value="1"/>
</dbReference>
<dbReference type="WBParaSite" id="EVEC_0000795401-mRNA-1">
    <property type="protein sequence ID" value="EVEC_0000795401-mRNA-1"/>
    <property type="gene ID" value="EVEC_0000795401"/>
</dbReference>